<dbReference type="Gene3D" id="3.40.50.150">
    <property type="entry name" value="Vaccinia Virus protein VP39"/>
    <property type="match status" value="1"/>
</dbReference>
<comment type="caution">
    <text evidence="1">The sequence shown here is derived from an EMBL/GenBank/DDBJ whole genome shotgun (WGS) entry which is preliminary data.</text>
</comment>
<evidence type="ECO:0000313" key="1">
    <source>
        <dbReference type="EMBL" id="THF65683.1"/>
    </source>
</evidence>
<dbReference type="EMBL" id="SSOC01000003">
    <property type="protein sequence ID" value="THF65683.1"/>
    <property type="molecule type" value="Genomic_DNA"/>
</dbReference>
<dbReference type="AlphaFoldDB" id="A0A4S4AZR9"/>
<dbReference type="Proteomes" id="UP000308430">
    <property type="component" value="Unassembled WGS sequence"/>
</dbReference>
<name>A0A4S4AZR9_9RHOO</name>
<dbReference type="SUPFAM" id="SSF53335">
    <property type="entry name" value="S-adenosyl-L-methionine-dependent methyltransferases"/>
    <property type="match status" value="1"/>
</dbReference>
<proteinExistence type="predicted"/>
<dbReference type="GO" id="GO:0008168">
    <property type="term" value="F:methyltransferase activity"/>
    <property type="evidence" value="ECO:0007669"/>
    <property type="project" value="UniProtKB-KW"/>
</dbReference>
<organism evidence="1 2">
    <name type="scientific">Pseudothauera nasutitermitis</name>
    <dbReference type="NCBI Taxonomy" id="2565930"/>
    <lineage>
        <taxon>Bacteria</taxon>
        <taxon>Pseudomonadati</taxon>
        <taxon>Pseudomonadota</taxon>
        <taxon>Betaproteobacteria</taxon>
        <taxon>Rhodocyclales</taxon>
        <taxon>Zoogloeaceae</taxon>
        <taxon>Pseudothauera</taxon>
    </lineage>
</organism>
<dbReference type="Pfam" id="PF13578">
    <property type="entry name" value="Methyltransf_24"/>
    <property type="match status" value="1"/>
</dbReference>
<sequence length="432" mass="48424">MPAQGKSMKDESGQNRFAGAEALLHDVSGLLWHAPREAVEKRLPPTEGEHDYTIGMTVEESAFICGLIRERKPQKILEAGVNKGGTTAVILQALEEIGSNSALYCVDLNPEIEVRNTMAIFPEFSGRARLMLGRDVSAFLEEIGGDIDFCILDTAHYLPGEILNFLCILPYLKDGATVVIHDQTVFLEADHPFVQYIGPASIIACRVLFDCIIGEKLVPNFARGENISIPNIASLIITRETRKYIGNLLSSLMLPWRFLPDRKMIDDVSTCLRKNYPKHYVDYFFEVVQRQLDYHLRTGKPNQHYWETTLKNLQTRFRPEQIAFYGAGDYCRKLLASVIPANLHPGRIFDRSPGTDTLAGIPVLSAMDLRSGNRQGETSAIVITSNAHHAEIYAELLDAELGIEIIDPFNPYRDPERLSLPSHGVQCTNPEW</sequence>
<keyword evidence="2" id="KW-1185">Reference proteome</keyword>
<evidence type="ECO:0000313" key="2">
    <source>
        <dbReference type="Proteomes" id="UP000308430"/>
    </source>
</evidence>
<dbReference type="InterPro" id="IPR029063">
    <property type="entry name" value="SAM-dependent_MTases_sf"/>
</dbReference>
<keyword evidence="1" id="KW-0808">Transferase</keyword>
<accession>A0A4S4AZR9</accession>
<keyword evidence="1" id="KW-0489">Methyltransferase</keyword>
<reference evidence="1 2" key="1">
    <citation type="submission" date="2019-04" db="EMBL/GenBank/DDBJ databases">
        <title>Azoarcus nasutitermitis sp. nov. isolated from termite nest.</title>
        <authorList>
            <person name="Lin S.-Y."/>
            <person name="Hameed A."/>
            <person name="Hsu Y.-H."/>
            <person name="Young C.-C."/>
        </authorList>
    </citation>
    <scope>NUCLEOTIDE SEQUENCE [LARGE SCALE GENOMIC DNA]</scope>
    <source>
        <strain evidence="1 2">CC-YHH838</strain>
    </source>
</reference>
<protein>
    <submittedName>
        <fullName evidence="1">Class I SAM-dependent methyltransferase</fullName>
    </submittedName>
</protein>
<dbReference type="GO" id="GO:0032259">
    <property type="term" value="P:methylation"/>
    <property type="evidence" value="ECO:0007669"/>
    <property type="project" value="UniProtKB-KW"/>
</dbReference>
<gene>
    <name evidence="1" type="ORF">E6C76_08975</name>
</gene>
<dbReference type="OrthoDB" id="9816564at2"/>